<evidence type="ECO:0000256" key="1">
    <source>
        <dbReference type="ARBA" id="ARBA00004141"/>
    </source>
</evidence>
<dbReference type="PANTHER" id="PTHR43829:SF9">
    <property type="entry name" value="AQUAPORIN-9"/>
    <property type="match status" value="1"/>
</dbReference>
<evidence type="ECO:0000313" key="11">
    <source>
        <dbReference type="Proteomes" id="UP001175271"/>
    </source>
</evidence>
<name>A0AA39GV51_9BILA</name>
<feature type="transmembrane region" description="Helical" evidence="9">
    <location>
        <begin position="12"/>
        <end position="34"/>
    </location>
</feature>
<feature type="transmembrane region" description="Helical" evidence="9">
    <location>
        <begin position="177"/>
        <end position="197"/>
    </location>
</feature>
<sequence length="262" mass="27797">MTRAAPSVREVLAEFLGTFLLQGIGGLCIANAVLSNKPANDLGMCIGFSLAISFSVALTYDISGGFINPAVSLVFFSFGDLSLLKLISYVVAQCLAAVCASLLVLVVYYDAIMAVDGSSHHFTFGNASTAHLFASFPADYLTLTGGLVDQTIGCALFIFLIVFIGDTRHGIPRLVRPLLFGLAFAAVTAGIGINAGYPLNPADLCSRLFIYTFVGYGPHVFEPLNGAWIWVPVVAPLIGALLGGWLYKFTIGCLLNDADRQL</sequence>
<evidence type="ECO:0000256" key="7">
    <source>
        <dbReference type="ARBA" id="ARBA00045280"/>
    </source>
</evidence>
<feature type="transmembrane region" description="Helical" evidence="9">
    <location>
        <begin position="66"/>
        <end position="83"/>
    </location>
</feature>
<evidence type="ECO:0000256" key="3">
    <source>
        <dbReference type="ARBA" id="ARBA00022448"/>
    </source>
</evidence>
<evidence type="ECO:0000256" key="6">
    <source>
        <dbReference type="ARBA" id="ARBA00023136"/>
    </source>
</evidence>
<feature type="transmembrane region" description="Helical" evidence="9">
    <location>
        <begin position="140"/>
        <end position="165"/>
    </location>
</feature>
<comment type="function">
    <text evidence="7">Aquaglyceroporin that may modulate the water content and osmolytes during anhydrobiosis.</text>
</comment>
<dbReference type="EMBL" id="JAUCMV010000005">
    <property type="protein sequence ID" value="KAK0394135.1"/>
    <property type="molecule type" value="Genomic_DNA"/>
</dbReference>
<accession>A0AA39GV51</accession>
<dbReference type="SUPFAM" id="SSF81338">
    <property type="entry name" value="Aquaporin-like"/>
    <property type="match status" value="1"/>
</dbReference>
<dbReference type="PRINTS" id="PR00783">
    <property type="entry name" value="MINTRINSICP"/>
</dbReference>
<dbReference type="InterPro" id="IPR000425">
    <property type="entry name" value="MIP"/>
</dbReference>
<dbReference type="AlphaFoldDB" id="A0AA39GV51"/>
<comment type="caution">
    <text evidence="10">The sequence shown here is derived from an EMBL/GenBank/DDBJ whole genome shotgun (WGS) entry which is preliminary data.</text>
</comment>
<evidence type="ECO:0000256" key="9">
    <source>
        <dbReference type="SAM" id="Phobius"/>
    </source>
</evidence>
<evidence type="ECO:0000256" key="4">
    <source>
        <dbReference type="ARBA" id="ARBA00022692"/>
    </source>
</evidence>
<evidence type="ECO:0000256" key="8">
    <source>
        <dbReference type="RuleBase" id="RU000477"/>
    </source>
</evidence>
<dbReference type="GO" id="GO:0015250">
    <property type="term" value="F:water channel activity"/>
    <property type="evidence" value="ECO:0007669"/>
    <property type="project" value="TreeGrafter"/>
</dbReference>
<reference evidence="10" key="1">
    <citation type="submission" date="2023-06" db="EMBL/GenBank/DDBJ databases">
        <title>Genomic analysis of the entomopathogenic nematode Steinernema hermaphroditum.</title>
        <authorList>
            <person name="Schwarz E.M."/>
            <person name="Heppert J.K."/>
            <person name="Baniya A."/>
            <person name="Schwartz H.T."/>
            <person name="Tan C.-H."/>
            <person name="Antoshechkin I."/>
            <person name="Sternberg P.W."/>
            <person name="Goodrich-Blair H."/>
            <person name="Dillman A.R."/>
        </authorList>
    </citation>
    <scope>NUCLEOTIDE SEQUENCE</scope>
    <source>
        <strain evidence="10">PS9179</strain>
        <tissue evidence="10">Whole animal</tissue>
    </source>
</reference>
<gene>
    <name evidence="10" type="ORF">QR680_000586</name>
</gene>
<evidence type="ECO:0000256" key="2">
    <source>
        <dbReference type="ARBA" id="ARBA00006175"/>
    </source>
</evidence>
<feature type="transmembrane region" description="Helical" evidence="9">
    <location>
        <begin position="90"/>
        <end position="109"/>
    </location>
</feature>
<protein>
    <recommendedName>
        <fullName evidence="12">Aquaporin</fullName>
    </recommendedName>
</protein>
<dbReference type="GO" id="GO:0015254">
    <property type="term" value="F:glycerol channel activity"/>
    <property type="evidence" value="ECO:0007669"/>
    <property type="project" value="TreeGrafter"/>
</dbReference>
<dbReference type="Gene3D" id="1.20.1080.10">
    <property type="entry name" value="Glycerol uptake facilitator protein"/>
    <property type="match status" value="1"/>
</dbReference>
<dbReference type="InterPro" id="IPR050363">
    <property type="entry name" value="MIP/Aquaporin"/>
</dbReference>
<dbReference type="Proteomes" id="UP001175271">
    <property type="component" value="Unassembled WGS sequence"/>
</dbReference>
<keyword evidence="11" id="KW-1185">Reference proteome</keyword>
<proteinExistence type="inferred from homology"/>
<dbReference type="GO" id="GO:0016323">
    <property type="term" value="C:basolateral plasma membrane"/>
    <property type="evidence" value="ECO:0007669"/>
    <property type="project" value="TreeGrafter"/>
</dbReference>
<keyword evidence="5 9" id="KW-1133">Transmembrane helix</keyword>
<evidence type="ECO:0008006" key="12">
    <source>
        <dbReference type="Google" id="ProtNLM"/>
    </source>
</evidence>
<keyword evidence="6 9" id="KW-0472">Membrane</keyword>
<evidence type="ECO:0000313" key="10">
    <source>
        <dbReference type="EMBL" id="KAK0394135.1"/>
    </source>
</evidence>
<dbReference type="Pfam" id="PF00230">
    <property type="entry name" value="MIP"/>
    <property type="match status" value="1"/>
</dbReference>
<keyword evidence="4 8" id="KW-0812">Transmembrane</keyword>
<comment type="subcellular location">
    <subcellularLocation>
        <location evidence="1">Membrane</location>
        <topology evidence="1">Multi-pass membrane protein</topology>
    </subcellularLocation>
</comment>
<comment type="similarity">
    <text evidence="2 8">Belongs to the MIP/aquaporin (TC 1.A.8) family.</text>
</comment>
<dbReference type="InterPro" id="IPR023271">
    <property type="entry name" value="Aquaporin-like"/>
</dbReference>
<organism evidence="10 11">
    <name type="scientific">Steinernema hermaphroditum</name>
    <dbReference type="NCBI Taxonomy" id="289476"/>
    <lineage>
        <taxon>Eukaryota</taxon>
        <taxon>Metazoa</taxon>
        <taxon>Ecdysozoa</taxon>
        <taxon>Nematoda</taxon>
        <taxon>Chromadorea</taxon>
        <taxon>Rhabditida</taxon>
        <taxon>Tylenchina</taxon>
        <taxon>Panagrolaimomorpha</taxon>
        <taxon>Strongyloidoidea</taxon>
        <taxon>Steinernematidae</taxon>
        <taxon>Steinernema</taxon>
    </lineage>
</organism>
<feature type="transmembrane region" description="Helical" evidence="9">
    <location>
        <begin position="227"/>
        <end position="247"/>
    </location>
</feature>
<keyword evidence="3 8" id="KW-0813">Transport</keyword>
<dbReference type="PANTHER" id="PTHR43829">
    <property type="entry name" value="AQUAPORIN OR AQUAGLYCEROPORIN RELATED"/>
    <property type="match status" value="1"/>
</dbReference>
<evidence type="ECO:0000256" key="5">
    <source>
        <dbReference type="ARBA" id="ARBA00022989"/>
    </source>
</evidence>